<dbReference type="AlphaFoldDB" id="A0AAD5MI36"/>
<proteinExistence type="predicted"/>
<reference evidence="1" key="1">
    <citation type="submission" date="2021-06" db="EMBL/GenBank/DDBJ databases">
        <title>Parelaphostrongylus tenuis whole genome reference sequence.</title>
        <authorList>
            <person name="Garwood T.J."/>
            <person name="Larsen P.A."/>
            <person name="Fountain-Jones N.M."/>
            <person name="Garbe J.R."/>
            <person name="Macchietto M.G."/>
            <person name="Kania S.A."/>
            <person name="Gerhold R.W."/>
            <person name="Richards J.E."/>
            <person name="Wolf T.M."/>
        </authorList>
    </citation>
    <scope>NUCLEOTIDE SEQUENCE</scope>
    <source>
        <strain evidence="1">MNPRO001-30</strain>
        <tissue evidence="1">Meninges</tissue>
    </source>
</reference>
<evidence type="ECO:0000313" key="1">
    <source>
        <dbReference type="EMBL" id="KAJ1357083.1"/>
    </source>
</evidence>
<sequence>MKPKNNPKNTEVDLSVNHVIISVGPPIQLMIGLTLRVDGSVDTRSSLDSRFTSIVRKHSPSCGGLRVKLFHTIELR</sequence>
<keyword evidence="2" id="KW-1185">Reference proteome</keyword>
<name>A0AAD5MI36_PARTN</name>
<organism evidence="1 2">
    <name type="scientific">Parelaphostrongylus tenuis</name>
    <name type="common">Meningeal worm</name>
    <dbReference type="NCBI Taxonomy" id="148309"/>
    <lineage>
        <taxon>Eukaryota</taxon>
        <taxon>Metazoa</taxon>
        <taxon>Ecdysozoa</taxon>
        <taxon>Nematoda</taxon>
        <taxon>Chromadorea</taxon>
        <taxon>Rhabditida</taxon>
        <taxon>Rhabditina</taxon>
        <taxon>Rhabditomorpha</taxon>
        <taxon>Strongyloidea</taxon>
        <taxon>Metastrongylidae</taxon>
        <taxon>Parelaphostrongylus</taxon>
    </lineage>
</organism>
<gene>
    <name evidence="1" type="ORF">KIN20_015125</name>
</gene>
<protein>
    <submittedName>
        <fullName evidence="1">Uncharacterized protein</fullName>
    </submittedName>
</protein>
<comment type="caution">
    <text evidence="1">The sequence shown here is derived from an EMBL/GenBank/DDBJ whole genome shotgun (WGS) entry which is preliminary data.</text>
</comment>
<dbReference type="EMBL" id="JAHQIW010003034">
    <property type="protein sequence ID" value="KAJ1357083.1"/>
    <property type="molecule type" value="Genomic_DNA"/>
</dbReference>
<evidence type="ECO:0000313" key="2">
    <source>
        <dbReference type="Proteomes" id="UP001196413"/>
    </source>
</evidence>
<dbReference type="Proteomes" id="UP001196413">
    <property type="component" value="Unassembled WGS sequence"/>
</dbReference>
<accession>A0AAD5MI36</accession>